<evidence type="ECO:0000256" key="1">
    <source>
        <dbReference type="ARBA" id="ARBA00001971"/>
    </source>
</evidence>
<accession>A0A4Y2GUV8</accession>
<evidence type="ECO:0000256" key="8">
    <source>
        <dbReference type="ARBA" id="ARBA00022848"/>
    </source>
</evidence>
<dbReference type="InterPro" id="IPR001128">
    <property type="entry name" value="Cyt_P450"/>
</dbReference>
<dbReference type="GO" id="GO:0005506">
    <property type="term" value="F:iron ion binding"/>
    <property type="evidence" value="ECO:0007669"/>
    <property type="project" value="InterPro"/>
</dbReference>
<dbReference type="Proteomes" id="UP000499080">
    <property type="component" value="Unassembled WGS sequence"/>
</dbReference>
<keyword evidence="6" id="KW-0479">Metal-binding</keyword>
<dbReference type="GO" id="GO:0016705">
    <property type="term" value="F:oxidoreductase activity, acting on paired donors, with incorporation or reduction of molecular oxygen"/>
    <property type="evidence" value="ECO:0007669"/>
    <property type="project" value="InterPro"/>
</dbReference>
<evidence type="ECO:0000256" key="4">
    <source>
        <dbReference type="ARBA" id="ARBA00010617"/>
    </source>
</evidence>
<keyword evidence="13" id="KW-0812">Transmembrane</keyword>
<comment type="subcellular location">
    <subcellularLocation>
        <location evidence="3">Endoplasmic reticulum membrane</location>
        <topology evidence="3">Peripheral membrane protein</topology>
    </subcellularLocation>
    <subcellularLocation>
        <location evidence="2">Microsome membrane</location>
        <topology evidence="2">Peripheral membrane protein</topology>
    </subcellularLocation>
</comment>
<protein>
    <submittedName>
        <fullName evidence="14">Uncharacterized protein</fullName>
    </submittedName>
</protein>
<dbReference type="SUPFAM" id="SSF48264">
    <property type="entry name" value="Cytochrome P450"/>
    <property type="match status" value="1"/>
</dbReference>
<keyword evidence="15" id="KW-1185">Reference proteome</keyword>
<dbReference type="OrthoDB" id="1470350at2759"/>
<dbReference type="PANTHER" id="PTHR24292:SF102">
    <property type="entry name" value="CYTOCHROME P450 FAMILY-RELATED"/>
    <property type="match status" value="1"/>
</dbReference>
<evidence type="ECO:0000256" key="6">
    <source>
        <dbReference type="ARBA" id="ARBA00022723"/>
    </source>
</evidence>
<evidence type="ECO:0000256" key="3">
    <source>
        <dbReference type="ARBA" id="ARBA00004406"/>
    </source>
</evidence>
<reference evidence="14 15" key="1">
    <citation type="journal article" date="2019" name="Sci. Rep.">
        <title>Orb-weaving spider Araneus ventricosus genome elucidates the spidroin gene catalogue.</title>
        <authorList>
            <person name="Kono N."/>
            <person name="Nakamura H."/>
            <person name="Ohtoshi R."/>
            <person name="Moran D.A.P."/>
            <person name="Shinohara A."/>
            <person name="Yoshida Y."/>
            <person name="Fujiwara M."/>
            <person name="Mori M."/>
            <person name="Tomita M."/>
            <person name="Arakawa K."/>
        </authorList>
    </citation>
    <scope>NUCLEOTIDE SEQUENCE [LARGE SCALE GENOMIC DNA]</scope>
</reference>
<dbReference type="Pfam" id="PF00067">
    <property type="entry name" value="p450"/>
    <property type="match status" value="1"/>
</dbReference>
<comment type="caution">
    <text evidence="14">The sequence shown here is derived from an EMBL/GenBank/DDBJ whole genome shotgun (WGS) entry which is preliminary data.</text>
</comment>
<evidence type="ECO:0000256" key="5">
    <source>
        <dbReference type="ARBA" id="ARBA00022617"/>
    </source>
</evidence>
<dbReference type="Gene3D" id="1.10.630.10">
    <property type="entry name" value="Cytochrome P450"/>
    <property type="match status" value="1"/>
</dbReference>
<evidence type="ECO:0000256" key="12">
    <source>
        <dbReference type="ARBA" id="ARBA00023136"/>
    </source>
</evidence>
<sequence length="331" mass="38136">MWADARQIWHRGSNIFQLIYREDSERTCRFSSGDRDLNTLETWWPSGRFRLPRRRAPGLKPDFTEVDLVRIISVGSNDLPLGRRPDLLQLMLDAEIENLSKLTSDDITTKISDASENVPKGISSNERIRRMTDIEILDNSVMFFLAAYETTTATLAFTTHLLIQYPEAQEKIRQEVKELSDTEGELNYYSVNKLHYLDQVLHESLRMYPPIYLFIGRECGKDIDLGKIKLKKGMAIQVPAWSLHTDPELWGPDVNEFKPERLLSSLFAIYARYFVLSLWLIAIWAIDSLLSITILPLENLPIKKWPVVKALKPLGSEDIEEICLELTLPSI</sequence>
<evidence type="ECO:0000256" key="9">
    <source>
        <dbReference type="ARBA" id="ARBA00023002"/>
    </source>
</evidence>
<name>A0A4Y2GUV8_ARAVE</name>
<keyword evidence="10" id="KW-0408">Iron</keyword>
<gene>
    <name evidence="14" type="ORF">AVEN_2571_1</name>
</gene>
<dbReference type="AlphaFoldDB" id="A0A4Y2GUV8"/>
<dbReference type="PANTHER" id="PTHR24292">
    <property type="entry name" value="CYTOCHROME P450"/>
    <property type="match status" value="1"/>
</dbReference>
<dbReference type="InterPro" id="IPR036396">
    <property type="entry name" value="Cyt_P450_sf"/>
</dbReference>
<dbReference type="InterPro" id="IPR050476">
    <property type="entry name" value="Insect_CytP450_Detox"/>
</dbReference>
<keyword evidence="9" id="KW-0560">Oxidoreductase</keyword>
<evidence type="ECO:0000256" key="10">
    <source>
        <dbReference type="ARBA" id="ARBA00023004"/>
    </source>
</evidence>
<keyword evidence="5" id="KW-0349">Heme</keyword>
<keyword evidence="11" id="KW-0503">Monooxygenase</keyword>
<keyword evidence="8" id="KW-0492">Microsome</keyword>
<organism evidence="14 15">
    <name type="scientific">Araneus ventricosus</name>
    <name type="common">Orbweaver spider</name>
    <name type="synonym">Epeira ventricosa</name>
    <dbReference type="NCBI Taxonomy" id="182803"/>
    <lineage>
        <taxon>Eukaryota</taxon>
        <taxon>Metazoa</taxon>
        <taxon>Ecdysozoa</taxon>
        <taxon>Arthropoda</taxon>
        <taxon>Chelicerata</taxon>
        <taxon>Arachnida</taxon>
        <taxon>Araneae</taxon>
        <taxon>Araneomorphae</taxon>
        <taxon>Entelegynae</taxon>
        <taxon>Araneoidea</taxon>
        <taxon>Araneidae</taxon>
        <taxon>Araneus</taxon>
    </lineage>
</organism>
<feature type="transmembrane region" description="Helical" evidence="13">
    <location>
        <begin position="273"/>
        <end position="295"/>
    </location>
</feature>
<evidence type="ECO:0000256" key="13">
    <source>
        <dbReference type="SAM" id="Phobius"/>
    </source>
</evidence>
<proteinExistence type="inferred from homology"/>
<dbReference type="GO" id="GO:0020037">
    <property type="term" value="F:heme binding"/>
    <property type="evidence" value="ECO:0007669"/>
    <property type="project" value="InterPro"/>
</dbReference>
<comment type="cofactor">
    <cofactor evidence="1">
        <name>heme</name>
        <dbReference type="ChEBI" id="CHEBI:30413"/>
    </cofactor>
</comment>
<evidence type="ECO:0000256" key="7">
    <source>
        <dbReference type="ARBA" id="ARBA00022824"/>
    </source>
</evidence>
<keyword evidence="12 13" id="KW-0472">Membrane</keyword>
<comment type="similarity">
    <text evidence="4">Belongs to the cytochrome P450 family.</text>
</comment>
<dbReference type="GO" id="GO:0004497">
    <property type="term" value="F:monooxygenase activity"/>
    <property type="evidence" value="ECO:0007669"/>
    <property type="project" value="UniProtKB-KW"/>
</dbReference>
<evidence type="ECO:0000313" key="14">
    <source>
        <dbReference type="EMBL" id="GBM55874.1"/>
    </source>
</evidence>
<keyword evidence="7" id="KW-0256">Endoplasmic reticulum</keyword>
<dbReference type="EMBL" id="BGPR01001519">
    <property type="protein sequence ID" value="GBM55874.1"/>
    <property type="molecule type" value="Genomic_DNA"/>
</dbReference>
<evidence type="ECO:0000256" key="11">
    <source>
        <dbReference type="ARBA" id="ARBA00023033"/>
    </source>
</evidence>
<evidence type="ECO:0000313" key="15">
    <source>
        <dbReference type="Proteomes" id="UP000499080"/>
    </source>
</evidence>
<keyword evidence="13" id="KW-1133">Transmembrane helix</keyword>
<dbReference type="GO" id="GO:0005789">
    <property type="term" value="C:endoplasmic reticulum membrane"/>
    <property type="evidence" value="ECO:0007669"/>
    <property type="project" value="UniProtKB-SubCell"/>
</dbReference>
<evidence type="ECO:0000256" key="2">
    <source>
        <dbReference type="ARBA" id="ARBA00004174"/>
    </source>
</evidence>